<comment type="caution">
    <text evidence="1">The sequence shown here is derived from an EMBL/GenBank/DDBJ whole genome shotgun (WGS) entry which is preliminary data.</text>
</comment>
<gene>
    <name evidence="1" type="ORF">SCALOS_LOCUS3589</name>
</gene>
<organism evidence="1 2">
    <name type="scientific">Scutellospora calospora</name>
    <dbReference type="NCBI Taxonomy" id="85575"/>
    <lineage>
        <taxon>Eukaryota</taxon>
        <taxon>Fungi</taxon>
        <taxon>Fungi incertae sedis</taxon>
        <taxon>Mucoromycota</taxon>
        <taxon>Glomeromycotina</taxon>
        <taxon>Glomeromycetes</taxon>
        <taxon>Diversisporales</taxon>
        <taxon>Gigasporaceae</taxon>
        <taxon>Scutellospora</taxon>
    </lineage>
</organism>
<evidence type="ECO:0000313" key="2">
    <source>
        <dbReference type="Proteomes" id="UP000789860"/>
    </source>
</evidence>
<protein>
    <submittedName>
        <fullName evidence="1">5764_t:CDS:1</fullName>
    </submittedName>
</protein>
<accession>A0ACA9L420</accession>
<proteinExistence type="predicted"/>
<name>A0ACA9L420_9GLOM</name>
<dbReference type="Proteomes" id="UP000789860">
    <property type="component" value="Unassembled WGS sequence"/>
</dbReference>
<evidence type="ECO:0000313" key="1">
    <source>
        <dbReference type="EMBL" id="CAG8509406.1"/>
    </source>
</evidence>
<keyword evidence="2" id="KW-1185">Reference proteome</keyword>
<sequence>MSNIMFPTSVLGLKKRKNRIIHDYDIQEFSNIDYKIKVQTIDERRIVILSFYDKDDNVMSVLPSTIFCRNITEKRDKIPFHESLFLLMYPNKYIFYLKDSQERKDKIYSINCKNRKSFQIYNYKARI</sequence>
<dbReference type="EMBL" id="CAJVPM010004126">
    <property type="protein sequence ID" value="CAG8509406.1"/>
    <property type="molecule type" value="Genomic_DNA"/>
</dbReference>
<reference evidence="1" key="1">
    <citation type="submission" date="2021-06" db="EMBL/GenBank/DDBJ databases">
        <authorList>
            <person name="Kallberg Y."/>
            <person name="Tangrot J."/>
            <person name="Rosling A."/>
        </authorList>
    </citation>
    <scope>NUCLEOTIDE SEQUENCE</scope>
    <source>
        <strain evidence="1">AU212A</strain>
    </source>
</reference>